<dbReference type="EMBL" id="CM064439">
    <property type="protein sequence ID" value="KAK3431922.1"/>
    <property type="molecule type" value="Genomic_DNA"/>
</dbReference>
<name>A0ACC3L012_EUCGR</name>
<sequence>MDPRNLRLLLLLVFASTIDAQDLFPKPYCGSTGNFSAASTYQTTLTALLSSISTTNSLSLTYGFFNASSAVSSASQTLYVIGSCRGDLTAESCRTCLNGSASDIRDLCPLEKEAVLYSENCTVRYSNTSIFRTLKTDPDYQLFNVNNVTSPDTYNAALQTLLDRLRGEAAGGGSLRKYATGTHRGFQHDLRDDTMHAGLDRPAMQRLPGDSHRETWAVLCREDGVRIMAPSCQFRYETNDRFFDWLASHFRGKSSSTKTVIIAVATSASAVLVIGVVILLIMKRKRKQPRQRVEGEVEDEISTGESLQFDFGTIRAATDNFSDSKKLGQGGFGANSGQGEVEFKNEVMLLARLQHRNLVRLLGYCLEGVERLLIYEFVPNSSLDQFIFDPLKRANLNWDRRHKIIMGVARGMCYLHEDSRLRIIHRDLKASNILLDSDMNPKISDFGMARLFELDQTQAETNRVVGTYGYMAPEYAMHGNFSVKSDVFSFGVLVLEIVSGQRNNLFQVGDNTEVLISYVWKNWREGTISNIIDPCITSNLSTEIVRCVHIGLLCVQENVVNRPTMASILLMLNSHSVTLQVPSQPAFFLHSGNESDMSSTQDYSSRVPEVDKSRNKSNQSLKKEASMTEPYPR</sequence>
<evidence type="ECO:0000313" key="2">
    <source>
        <dbReference type="Proteomes" id="UP000030711"/>
    </source>
</evidence>
<protein>
    <submittedName>
        <fullName evidence="1">Uncharacterized protein</fullName>
    </submittedName>
</protein>
<keyword evidence="2" id="KW-1185">Reference proteome</keyword>
<evidence type="ECO:0000313" key="1">
    <source>
        <dbReference type="EMBL" id="KAK3431922.1"/>
    </source>
</evidence>
<comment type="caution">
    <text evidence="1">The sequence shown here is derived from an EMBL/GenBank/DDBJ whole genome shotgun (WGS) entry which is preliminary data.</text>
</comment>
<reference evidence="1 2" key="1">
    <citation type="journal article" date="2014" name="Nature">
        <title>The genome of Eucalyptus grandis.</title>
        <authorList>
            <person name="Myburg A.A."/>
            <person name="Grattapaglia D."/>
            <person name="Tuskan G.A."/>
            <person name="Hellsten U."/>
            <person name="Hayes R.D."/>
            <person name="Grimwood J."/>
            <person name="Jenkins J."/>
            <person name="Lindquist E."/>
            <person name="Tice H."/>
            <person name="Bauer D."/>
            <person name="Goodstein D.M."/>
            <person name="Dubchak I."/>
            <person name="Poliakov A."/>
            <person name="Mizrachi E."/>
            <person name="Kullan A.R."/>
            <person name="Hussey S.G."/>
            <person name="Pinard D."/>
            <person name="van der Merwe K."/>
            <person name="Singh P."/>
            <person name="van Jaarsveld I."/>
            <person name="Silva-Junior O.B."/>
            <person name="Togawa R.C."/>
            <person name="Pappas M.R."/>
            <person name="Faria D.A."/>
            <person name="Sansaloni C.P."/>
            <person name="Petroli C.D."/>
            <person name="Yang X."/>
            <person name="Ranjan P."/>
            <person name="Tschaplinski T.J."/>
            <person name="Ye C.Y."/>
            <person name="Li T."/>
            <person name="Sterck L."/>
            <person name="Vanneste K."/>
            <person name="Murat F."/>
            <person name="Soler M."/>
            <person name="Clemente H.S."/>
            <person name="Saidi N."/>
            <person name="Cassan-Wang H."/>
            <person name="Dunand C."/>
            <person name="Hefer C.A."/>
            <person name="Bornberg-Bauer E."/>
            <person name="Kersting A.R."/>
            <person name="Vining K."/>
            <person name="Amarasinghe V."/>
            <person name="Ranik M."/>
            <person name="Naithani S."/>
            <person name="Elser J."/>
            <person name="Boyd A.E."/>
            <person name="Liston A."/>
            <person name="Spatafora J.W."/>
            <person name="Dharmwardhana P."/>
            <person name="Raja R."/>
            <person name="Sullivan C."/>
            <person name="Romanel E."/>
            <person name="Alves-Ferreira M."/>
            <person name="Kulheim C."/>
            <person name="Foley W."/>
            <person name="Carocha V."/>
            <person name="Paiva J."/>
            <person name="Kudrna D."/>
            <person name="Brommonschenkel S.H."/>
            <person name="Pasquali G."/>
            <person name="Byrne M."/>
            <person name="Rigault P."/>
            <person name="Tibbits J."/>
            <person name="Spokevicius A."/>
            <person name="Jones R.C."/>
            <person name="Steane D.A."/>
            <person name="Vaillancourt R.E."/>
            <person name="Potts B.M."/>
            <person name="Joubert F."/>
            <person name="Barry K."/>
            <person name="Pappas G.J."/>
            <person name="Strauss S.H."/>
            <person name="Jaiswal P."/>
            <person name="Grima-Pettenati J."/>
            <person name="Salse J."/>
            <person name="Van de Peer Y."/>
            <person name="Rokhsar D.S."/>
            <person name="Schmutz J."/>
        </authorList>
    </citation>
    <scope>NUCLEOTIDE SEQUENCE [LARGE SCALE GENOMIC DNA]</scope>
    <source>
        <strain evidence="2">cv. BRASUZ1</strain>
        <tissue evidence="1">Leaf extractions</tissue>
    </source>
</reference>
<proteinExistence type="predicted"/>
<dbReference type="Proteomes" id="UP000030711">
    <property type="component" value="Chromosome 5"/>
</dbReference>
<accession>A0ACC3L012</accession>
<organism evidence="1 2">
    <name type="scientific">Eucalyptus grandis</name>
    <name type="common">Flooded gum</name>
    <dbReference type="NCBI Taxonomy" id="71139"/>
    <lineage>
        <taxon>Eukaryota</taxon>
        <taxon>Viridiplantae</taxon>
        <taxon>Streptophyta</taxon>
        <taxon>Embryophyta</taxon>
        <taxon>Tracheophyta</taxon>
        <taxon>Spermatophyta</taxon>
        <taxon>Magnoliopsida</taxon>
        <taxon>eudicotyledons</taxon>
        <taxon>Gunneridae</taxon>
        <taxon>Pentapetalae</taxon>
        <taxon>rosids</taxon>
        <taxon>malvids</taxon>
        <taxon>Myrtales</taxon>
        <taxon>Myrtaceae</taxon>
        <taxon>Myrtoideae</taxon>
        <taxon>Eucalypteae</taxon>
        <taxon>Eucalyptus</taxon>
    </lineage>
</organism>
<gene>
    <name evidence="1" type="ORF">EUGRSUZ_E03055</name>
</gene>